<evidence type="ECO:0000313" key="4">
    <source>
        <dbReference type="Proteomes" id="UP000294911"/>
    </source>
</evidence>
<sequence>MLYIVLLLALAALGLLVAAIVLAETLWAWISIGVSVLAAILLLTDLIRQRKKRAERAAAEESAAGAATADANEADSPDAGPEDDGAGSVDEASTEPPAEEATDAADLLIVSELDIEVRVVDEYPRYHLVSCRWLIDRDTISVAIAEARDLGFTPCALCTPDATIATHHREGNGADAAQADTAGRSQES</sequence>
<feature type="region of interest" description="Disordered" evidence="1">
    <location>
        <begin position="169"/>
        <end position="188"/>
    </location>
</feature>
<evidence type="ECO:0000256" key="2">
    <source>
        <dbReference type="SAM" id="Phobius"/>
    </source>
</evidence>
<keyword evidence="2" id="KW-0812">Transmembrane</keyword>
<accession>A0A4R2QEM4</accession>
<evidence type="ECO:0000256" key="1">
    <source>
        <dbReference type="SAM" id="MobiDB-lite"/>
    </source>
</evidence>
<feature type="transmembrane region" description="Helical" evidence="2">
    <location>
        <begin position="29"/>
        <end position="47"/>
    </location>
</feature>
<protein>
    <submittedName>
        <fullName evidence="3">Uncharacterized protein</fullName>
    </submittedName>
</protein>
<feature type="region of interest" description="Disordered" evidence="1">
    <location>
        <begin position="60"/>
        <end position="103"/>
    </location>
</feature>
<keyword evidence="4" id="KW-1185">Reference proteome</keyword>
<evidence type="ECO:0000313" key="3">
    <source>
        <dbReference type="EMBL" id="TCP45415.1"/>
    </source>
</evidence>
<dbReference type="RefSeq" id="WP_132880065.1">
    <property type="nucleotide sequence ID" value="NZ_SLXQ01000016.1"/>
</dbReference>
<reference evidence="3 4" key="1">
    <citation type="submission" date="2019-03" db="EMBL/GenBank/DDBJ databases">
        <title>Genomic Encyclopedia of Type Strains, Phase IV (KMG-IV): sequencing the most valuable type-strain genomes for metagenomic binning, comparative biology and taxonomic classification.</title>
        <authorList>
            <person name="Goeker M."/>
        </authorList>
    </citation>
    <scope>NUCLEOTIDE SEQUENCE [LARGE SCALE GENOMIC DNA]</scope>
    <source>
        <strain evidence="3 4">DSM 45765</strain>
    </source>
</reference>
<dbReference type="EMBL" id="SLXQ01000016">
    <property type="protein sequence ID" value="TCP45415.1"/>
    <property type="molecule type" value="Genomic_DNA"/>
</dbReference>
<dbReference type="OrthoDB" id="3638805at2"/>
<organism evidence="3 4">
    <name type="scientific">Tamaricihabitans halophyticus</name>
    <dbReference type="NCBI Taxonomy" id="1262583"/>
    <lineage>
        <taxon>Bacteria</taxon>
        <taxon>Bacillati</taxon>
        <taxon>Actinomycetota</taxon>
        <taxon>Actinomycetes</taxon>
        <taxon>Pseudonocardiales</taxon>
        <taxon>Pseudonocardiaceae</taxon>
        <taxon>Tamaricihabitans</taxon>
    </lineage>
</organism>
<proteinExistence type="predicted"/>
<gene>
    <name evidence="3" type="ORF">EV191_11657</name>
</gene>
<feature type="compositionally biased region" description="Low complexity" evidence="1">
    <location>
        <begin position="60"/>
        <end position="71"/>
    </location>
</feature>
<feature type="compositionally biased region" description="Acidic residues" evidence="1">
    <location>
        <begin position="72"/>
        <end position="85"/>
    </location>
</feature>
<comment type="caution">
    <text evidence="3">The sequence shown here is derived from an EMBL/GenBank/DDBJ whole genome shotgun (WGS) entry which is preliminary data.</text>
</comment>
<dbReference type="Proteomes" id="UP000294911">
    <property type="component" value="Unassembled WGS sequence"/>
</dbReference>
<name>A0A4R2QEM4_9PSEU</name>
<dbReference type="AlphaFoldDB" id="A0A4R2QEM4"/>
<keyword evidence="2" id="KW-1133">Transmembrane helix</keyword>
<keyword evidence="2" id="KW-0472">Membrane</keyword>